<evidence type="ECO:0000313" key="7">
    <source>
        <dbReference type="EMBL" id="PKY05843.1"/>
    </source>
</evidence>
<evidence type="ECO:0000256" key="5">
    <source>
        <dbReference type="SAM" id="MobiDB-lite"/>
    </source>
</evidence>
<comment type="similarity">
    <text evidence="1 4">Belongs to the CAP family.</text>
</comment>
<dbReference type="GO" id="GO:0003779">
    <property type="term" value="F:actin binding"/>
    <property type="evidence" value="ECO:0007669"/>
    <property type="project" value="InterPro"/>
</dbReference>
<dbReference type="InterPro" id="IPR036222">
    <property type="entry name" value="CAP_N_sf"/>
</dbReference>
<dbReference type="InterPro" id="IPR013992">
    <property type="entry name" value="Adenylate_cyclase-assoc_CAP_N"/>
</dbReference>
<dbReference type="VEuPathDB" id="FungiDB:P168DRAFT_266609"/>
<dbReference type="SUPFAM" id="SSF101278">
    <property type="entry name" value="N-terminal domain of adenylylcyclase associated protein, CAP"/>
    <property type="match status" value="1"/>
</dbReference>
<evidence type="ECO:0000256" key="3">
    <source>
        <dbReference type="ARBA" id="ARBA00072052"/>
    </source>
</evidence>
<feature type="compositionally biased region" description="Pro residues" evidence="5">
    <location>
        <begin position="287"/>
        <end position="302"/>
    </location>
</feature>
<feature type="compositionally biased region" description="Pro residues" evidence="5">
    <location>
        <begin position="269"/>
        <end position="279"/>
    </location>
</feature>
<dbReference type="PROSITE" id="PS51329">
    <property type="entry name" value="C_CAP_COFACTOR_C"/>
    <property type="match status" value="1"/>
</dbReference>
<dbReference type="GO" id="GO:0019933">
    <property type="term" value="P:cAMP-mediated signaling"/>
    <property type="evidence" value="ECO:0007669"/>
    <property type="project" value="TreeGrafter"/>
</dbReference>
<dbReference type="FunFam" id="1.25.40.330:FF:000001">
    <property type="entry name" value="Adenylyl cyclase-associated protein"/>
    <property type="match status" value="1"/>
</dbReference>
<reference evidence="7" key="1">
    <citation type="submission" date="2016-12" db="EMBL/GenBank/DDBJ databases">
        <title>The genomes of Aspergillus section Nigri reveals drivers in fungal speciation.</title>
        <authorList>
            <consortium name="DOE Joint Genome Institute"/>
            <person name="Vesth T.C."/>
            <person name="Nybo J."/>
            <person name="Theobald S."/>
            <person name="Brandl J."/>
            <person name="Frisvad J.C."/>
            <person name="Nielsen K.F."/>
            <person name="Lyhne E.K."/>
            <person name="Kogle M.E."/>
            <person name="Kuo A."/>
            <person name="Riley R."/>
            <person name="Clum A."/>
            <person name="Nolan M."/>
            <person name="Lipzen A."/>
            <person name="Salamov A."/>
            <person name="Henrissat B."/>
            <person name="Wiebenga A."/>
            <person name="De vries R.P."/>
            <person name="Grigoriev I.V."/>
            <person name="Mortensen U.H."/>
            <person name="Andersen M.R."/>
            <person name="Baker S.E."/>
        </authorList>
    </citation>
    <scope>NUCLEOTIDE SEQUENCE</scope>
    <source>
        <strain evidence="7">IBT 28561</strain>
    </source>
</reference>
<evidence type="ECO:0000256" key="2">
    <source>
        <dbReference type="ARBA" id="ARBA00054756"/>
    </source>
</evidence>
<dbReference type="PROSITE" id="PS01088">
    <property type="entry name" value="CAP_1"/>
    <property type="match status" value="1"/>
</dbReference>
<comment type="function">
    <text evidence="2">The N-terminal domain binds to adenylyl cyclase, thereby enabling adenylyl cyclase to be activated by upstream regulatory signals, such as Ras. The C-terminal domain is required for normal cellular morphology and growth control.</text>
</comment>
<dbReference type="InterPro" id="IPR053950">
    <property type="entry name" value="CAP_N"/>
</dbReference>
<protein>
    <recommendedName>
        <fullName evidence="3 4">Adenylyl cyclase-associated protein</fullName>
    </recommendedName>
</protein>
<dbReference type="PANTHER" id="PTHR10652">
    <property type="entry name" value="ADENYLYL CYCLASE-ASSOCIATED PROTEIN"/>
    <property type="match status" value="1"/>
</dbReference>
<dbReference type="RefSeq" id="XP_024694437.1">
    <property type="nucleotide sequence ID" value="XM_024834985.1"/>
</dbReference>
<dbReference type="GO" id="GO:0005737">
    <property type="term" value="C:cytoplasm"/>
    <property type="evidence" value="ECO:0007669"/>
    <property type="project" value="TreeGrafter"/>
</dbReference>
<dbReference type="SUPFAM" id="SSF69340">
    <property type="entry name" value="C-terminal domain of adenylylcyclase associated protein"/>
    <property type="match status" value="1"/>
</dbReference>
<dbReference type="AlphaFoldDB" id="A0A2I1D7K5"/>
<dbReference type="GeneID" id="36542509"/>
<dbReference type="SMART" id="SM00673">
    <property type="entry name" value="CARP"/>
    <property type="match status" value="2"/>
</dbReference>
<organism evidence="7 8">
    <name type="scientific">Aspergillus campestris (strain IBT 28561)</name>
    <dbReference type="NCBI Taxonomy" id="1392248"/>
    <lineage>
        <taxon>Eukaryota</taxon>
        <taxon>Fungi</taxon>
        <taxon>Dikarya</taxon>
        <taxon>Ascomycota</taxon>
        <taxon>Pezizomycotina</taxon>
        <taxon>Eurotiomycetes</taxon>
        <taxon>Eurotiomycetidae</taxon>
        <taxon>Eurotiales</taxon>
        <taxon>Aspergillaceae</taxon>
        <taxon>Aspergillus</taxon>
        <taxon>Aspergillus subgen. Circumdati</taxon>
    </lineage>
</organism>
<dbReference type="Pfam" id="PF21938">
    <property type="entry name" value="CAP_N"/>
    <property type="match status" value="1"/>
</dbReference>
<dbReference type="Proteomes" id="UP000234254">
    <property type="component" value="Unassembled WGS sequence"/>
</dbReference>
<dbReference type="InterPro" id="IPR018106">
    <property type="entry name" value="CAP_CS_N"/>
</dbReference>
<dbReference type="InterPro" id="IPR016098">
    <property type="entry name" value="CAP/MinC_C"/>
</dbReference>
<sequence length="540" mass="57436">MATGGHMHNLTTLIKRLEAATSRLEDMALGLDDPTSPKTVAAQAAPQSLPTQHTPPPPPPPAPLPAAPAEPAAAAVPPQIQDFDALIHDEVGNYVALGEKIGGLVAEQSKAVLRAFQAERTYLFFATKAKKPTVQPTELMTELHNASDAINNVRESNRASPLFDHLSAVSEGIVGLGWFFEYKPADFVSEVVGAIQYYGNKVLKEYKEKDRTHVQYIQAYYQIFKSLAAYLRKHYPQGLTWNDQNGLDAQDALREVKAAGSGAGAGGAAPPPPPPPPVPQLNVPAGGAPPPPPPPGVPPPPAAASGPDMAAVFDQLNQGDAVTAGLRKVDKSQMTHKNPNLRASSLVPASEASSSAARSRSPAPDKKPKPQSMRGRKPPRKDLEGTKWLVENFDGPLSPGEIVEIPAQQNHSILISRCNNIIIKVSSKANAISIDNCTGLSLIVDSLVSSLDVIKCPKFALQIDGVVPTLLLDQVDGAVVYLGHQSLNTEVFSSKCSAINVMLPPKEGTDDDTKECPLPEQIKTYVKNGVVVSEIVEHAG</sequence>
<comment type="caution">
    <text evidence="7">The sequence shown here is derived from an EMBL/GenBank/DDBJ whole genome shotgun (WGS) entry which is preliminary data.</text>
</comment>
<dbReference type="InterPro" id="IPR006599">
    <property type="entry name" value="CARP_motif"/>
</dbReference>
<dbReference type="GO" id="GO:0007015">
    <property type="term" value="P:actin filament organization"/>
    <property type="evidence" value="ECO:0007669"/>
    <property type="project" value="TreeGrafter"/>
</dbReference>
<evidence type="ECO:0000313" key="8">
    <source>
        <dbReference type="Proteomes" id="UP000234254"/>
    </source>
</evidence>
<feature type="domain" description="C-CAP/cofactor C-like" evidence="6">
    <location>
        <begin position="378"/>
        <end position="520"/>
    </location>
</feature>
<feature type="region of interest" description="Disordered" evidence="5">
    <location>
        <begin position="29"/>
        <end position="74"/>
    </location>
</feature>
<dbReference type="InterPro" id="IPR036223">
    <property type="entry name" value="CAP_C_sf"/>
</dbReference>
<keyword evidence="8" id="KW-1185">Reference proteome</keyword>
<evidence type="ECO:0000256" key="4">
    <source>
        <dbReference type="RuleBase" id="RU000647"/>
    </source>
</evidence>
<dbReference type="FunFam" id="2.160.20.70:FF:000008">
    <property type="entry name" value="Adenylyl cyclase-associated protein"/>
    <property type="match status" value="1"/>
</dbReference>
<accession>A0A2I1D7K5</accession>
<dbReference type="PANTHER" id="PTHR10652:SF0">
    <property type="entry name" value="ADENYLYL CYCLASE-ASSOCIATED PROTEIN"/>
    <property type="match status" value="1"/>
</dbReference>
<proteinExistence type="inferred from homology"/>
<feature type="region of interest" description="Disordered" evidence="5">
    <location>
        <begin position="331"/>
        <end position="385"/>
    </location>
</feature>
<evidence type="ECO:0000259" key="6">
    <source>
        <dbReference type="PROSITE" id="PS51329"/>
    </source>
</evidence>
<dbReference type="InterPro" id="IPR013912">
    <property type="entry name" value="Adenylate_cyclase-assoc_CAP_C"/>
</dbReference>
<evidence type="ECO:0000256" key="1">
    <source>
        <dbReference type="ARBA" id="ARBA00007659"/>
    </source>
</evidence>
<dbReference type="Gene3D" id="1.25.40.330">
    <property type="entry name" value="Adenylate cyclase-associated CAP, N-terminal domain"/>
    <property type="match status" value="1"/>
</dbReference>
<gene>
    <name evidence="7" type="ORF">P168DRAFT_266609</name>
</gene>
<dbReference type="Gene3D" id="2.160.20.70">
    <property type="match status" value="1"/>
</dbReference>
<feature type="region of interest" description="Disordered" evidence="5">
    <location>
        <begin position="259"/>
        <end position="307"/>
    </location>
</feature>
<feature type="compositionally biased region" description="Low complexity" evidence="5">
    <location>
        <begin position="343"/>
        <end position="362"/>
    </location>
</feature>
<dbReference type="EMBL" id="MSFM01000004">
    <property type="protein sequence ID" value="PKY05843.1"/>
    <property type="molecule type" value="Genomic_DNA"/>
</dbReference>
<dbReference type="OrthoDB" id="77251at2759"/>
<name>A0A2I1D7K5_ASPC2</name>
<dbReference type="Pfam" id="PF01213">
    <property type="entry name" value="CAP_N-CM"/>
    <property type="match status" value="1"/>
</dbReference>
<dbReference type="InterPro" id="IPR001837">
    <property type="entry name" value="Adenylate_cyclase-assoc_CAP"/>
</dbReference>
<dbReference type="InterPro" id="IPR017901">
    <property type="entry name" value="C-CAP_CF_C-like"/>
</dbReference>
<dbReference type="GO" id="GO:0008179">
    <property type="term" value="F:adenylate cyclase binding"/>
    <property type="evidence" value="ECO:0007669"/>
    <property type="project" value="TreeGrafter"/>
</dbReference>
<feature type="compositionally biased region" description="Pro residues" evidence="5">
    <location>
        <begin position="53"/>
        <end position="68"/>
    </location>
</feature>
<dbReference type="Pfam" id="PF08603">
    <property type="entry name" value="CAP_C"/>
    <property type="match status" value="1"/>
</dbReference>